<dbReference type="Pfam" id="PF06972">
    <property type="entry name" value="GIP1_N"/>
    <property type="match status" value="1"/>
</dbReference>
<keyword evidence="4" id="KW-1185">Reference proteome</keyword>
<evidence type="ECO:0000313" key="4">
    <source>
        <dbReference type="Proteomes" id="UP000326396"/>
    </source>
</evidence>
<name>A0A5N6NQ19_9ASTR</name>
<feature type="compositionally biased region" description="Acidic residues" evidence="1">
    <location>
        <begin position="261"/>
        <end position="273"/>
    </location>
</feature>
<sequence>MESRGAGGSNGDGISPASRKMVISLKEIVDGVTEAEIYSTLKDCNMDPNEAVNRLLSQDHFHEVKSKREKKKVKNTTESRPRGGGSALNRGATHFNSLESSGFQVKPTYKKENGTGSLIISATTASVVVPHSANLHPPTYNDLLEHKNESSMVSTANGASVSRPTSGYQIAWSGGLGQKSMADIVKMGRAENNSYYTTSNPSQQSINHDIVPEMHSEYDHVSPDNDWPIIDQPQAESWLTSGESNLSFDKTEELLDHETNEVEDEDESSDEEHIENHVGPTSVTKFLYNKGPYEHNEEIDASLPSVNANIQKFRVQEEEDVVQAEQDAPLLVIPNHLQVNTADFSHLSFGSFGANIDRNAVFSRPSSADRSETRNHEYYDDGPSRNIAGAENYELPSPSQTLVLKQEDPKVTHGNQSHYGFHPLAHTVEVTRGSQIQISTPFLNGMAAANDNSVRESDLSFSQFSVSQSMPASYASSASSISDPIISMAKALKNVSLSSSQPPQQTLATGPAGTQNLTMHPYSQPTLPLGLLGNMIGYPFLPQNYTYMPSGLQHTFAGNNTYHQQLAAMLPQYKNSVSVNGLPQSAAVASGYGLFGNSTAIPGNYQATQPVGPTGSTISYDDVLNAHYKEDSHLHSRQQNENSPTWIHGGGSRTMPAVPASAHYSLQQAQYQQQQPTGFRQGQQPSQGYGGAVHNYPDFFQSQTGISHDHQLQQNPRDVGSQGQQPKLQSQQLWENGY</sequence>
<feature type="compositionally biased region" description="Low complexity" evidence="1">
    <location>
        <begin position="667"/>
        <end position="684"/>
    </location>
</feature>
<dbReference type="OrthoDB" id="762072at2759"/>
<proteinExistence type="predicted"/>
<feature type="region of interest" description="Disordered" evidence="1">
    <location>
        <begin position="497"/>
        <end position="520"/>
    </location>
</feature>
<dbReference type="SUPFAM" id="SSF46934">
    <property type="entry name" value="UBA-like"/>
    <property type="match status" value="1"/>
</dbReference>
<organism evidence="3 4">
    <name type="scientific">Mikania micrantha</name>
    <name type="common">bitter vine</name>
    <dbReference type="NCBI Taxonomy" id="192012"/>
    <lineage>
        <taxon>Eukaryota</taxon>
        <taxon>Viridiplantae</taxon>
        <taxon>Streptophyta</taxon>
        <taxon>Embryophyta</taxon>
        <taxon>Tracheophyta</taxon>
        <taxon>Spermatophyta</taxon>
        <taxon>Magnoliopsida</taxon>
        <taxon>eudicotyledons</taxon>
        <taxon>Gunneridae</taxon>
        <taxon>Pentapetalae</taxon>
        <taxon>asterids</taxon>
        <taxon>campanulids</taxon>
        <taxon>Asterales</taxon>
        <taxon>Asteraceae</taxon>
        <taxon>Asteroideae</taxon>
        <taxon>Heliantheae alliance</taxon>
        <taxon>Eupatorieae</taxon>
        <taxon>Mikania</taxon>
    </lineage>
</organism>
<feature type="compositionally biased region" description="Polar residues" evidence="1">
    <location>
        <begin position="700"/>
        <end position="716"/>
    </location>
</feature>
<dbReference type="InterPro" id="IPR009719">
    <property type="entry name" value="GIP1_N"/>
</dbReference>
<feature type="domain" description="GBF-interacting protein 1 N-terminal" evidence="2">
    <location>
        <begin position="16"/>
        <end position="72"/>
    </location>
</feature>
<dbReference type="EMBL" id="SZYD01000010">
    <property type="protein sequence ID" value="KAD4982835.1"/>
    <property type="molecule type" value="Genomic_DNA"/>
</dbReference>
<dbReference type="InterPro" id="IPR009060">
    <property type="entry name" value="UBA-like_sf"/>
</dbReference>
<accession>A0A5N6NQ19</accession>
<comment type="caution">
    <text evidence="3">The sequence shown here is derived from an EMBL/GenBank/DDBJ whole genome shotgun (WGS) entry which is preliminary data.</text>
</comment>
<feature type="compositionally biased region" description="Basic and acidic residues" evidence="1">
    <location>
        <begin position="367"/>
        <end position="383"/>
    </location>
</feature>
<evidence type="ECO:0000256" key="1">
    <source>
        <dbReference type="SAM" id="MobiDB-lite"/>
    </source>
</evidence>
<evidence type="ECO:0000313" key="3">
    <source>
        <dbReference type="EMBL" id="KAD4982835.1"/>
    </source>
</evidence>
<protein>
    <recommendedName>
        <fullName evidence="2">GBF-interacting protein 1 N-terminal domain-containing protein</fullName>
    </recommendedName>
</protein>
<dbReference type="AlphaFoldDB" id="A0A5N6NQ19"/>
<gene>
    <name evidence="3" type="ORF">E3N88_19506</name>
</gene>
<reference evidence="3 4" key="1">
    <citation type="submission" date="2019-05" db="EMBL/GenBank/DDBJ databases">
        <title>Mikania micrantha, genome provides insights into the molecular mechanism of rapid growth.</title>
        <authorList>
            <person name="Liu B."/>
        </authorList>
    </citation>
    <scope>NUCLEOTIDE SEQUENCE [LARGE SCALE GENOMIC DNA]</scope>
    <source>
        <strain evidence="3">NLD-2019</strain>
        <tissue evidence="3">Leaf</tissue>
    </source>
</reference>
<feature type="region of interest" description="Disordered" evidence="1">
    <location>
        <begin position="63"/>
        <end position="93"/>
    </location>
</feature>
<feature type="compositionally biased region" description="Polar residues" evidence="1">
    <location>
        <begin position="506"/>
        <end position="520"/>
    </location>
</feature>
<feature type="region of interest" description="Disordered" evidence="1">
    <location>
        <begin position="363"/>
        <end position="386"/>
    </location>
</feature>
<dbReference type="Proteomes" id="UP000326396">
    <property type="component" value="Linkage Group LG18"/>
</dbReference>
<dbReference type="PANTHER" id="PTHR46445">
    <property type="entry name" value="RNA POLYMERASE II DEGRADATION FACTOR-LIKE PROTEIN (DUF1296)"/>
    <property type="match status" value="1"/>
</dbReference>
<feature type="compositionally biased region" description="Low complexity" evidence="1">
    <location>
        <begin position="720"/>
        <end position="738"/>
    </location>
</feature>
<evidence type="ECO:0000259" key="2">
    <source>
        <dbReference type="Pfam" id="PF06972"/>
    </source>
</evidence>
<feature type="region of interest" description="Disordered" evidence="1">
    <location>
        <begin position="632"/>
        <end position="738"/>
    </location>
</feature>
<dbReference type="PANTHER" id="PTHR46445:SF3">
    <property type="entry name" value="RNA POLYMERASE II DEGRADATION FACTOR-LIKE PROTEIN (DUF1296)-RELATED"/>
    <property type="match status" value="1"/>
</dbReference>
<feature type="region of interest" description="Disordered" evidence="1">
    <location>
        <begin position="258"/>
        <end position="278"/>
    </location>
</feature>